<comment type="caution">
    <text evidence="1">The sequence shown here is derived from an EMBL/GenBank/DDBJ whole genome shotgun (WGS) entry which is preliminary data.</text>
</comment>
<proteinExistence type="predicted"/>
<dbReference type="Proteomes" id="UP000436822">
    <property type="component" value="Unassembled WGS sequence"/>
</dbReference>
<accession>A0A6N6JNF1</accession>
<sequence>MMRGSYATHYRRMLPSLLPVLEFRSINETWRPILKAQSLIVLLNEEGRRLVPVSLVPEGSIPRKWWDTVVDQKGRLNVVSQSR</sequence>
<dbReference type="AlphaFoldDB" id="A0A6N6JNF1"/>
<keyword evidence="2" id="KW-1185">Reference proteome</keyword>
<reference evidence="1 2" key="1">
    <citation type="submission" date="2019-12" db="EMBL/GenBank/DDBJ databases">
        <title>Litoreibacter badius sp. nov., a novel bacteriochlorophyll a-containing bacterium in the genus Litoreibacter.</title>
        <authorList>
            <person name="Kanamuro M."/>
            <person name="Takabe Y."/>
            <person name="Mori K."/>
            <person name="Takaichi S."/>
            <person name="Hanada S."/>
        </authorList>
    </citation>
    <scope>NUCLEOTIDE SEQUENCE [LARGE SCALE GENOMIC DNA]</scope>
    <source>
        <strain evidence="1 2">K6</strain>
    </source>
</reference>
<evidence type="ECO:0000313" key="1">
    <source>
        <dbReference type="EMBL" id="GFE67089.1"/>
    </source>
</evidence>
<organism evidence="1 2">
    <name type="scientific">Litoreibacter roseus</name>
    <dbReference type="NCBI Taxonomy" id="2601869"/>
    <lineage>
        <taxon>Bacteria</taxon>
        <taxon>Pseudomonadati</taxon>
        <taxon>Pseudomonadota</taxon>
        <taxon>Alphaproteobacteria</taxon>
        <taxon>Rhodobacterales</taxon>
        <taxon>Roseobacteraceae</taxon>
        <taxon>Litoreibacter</taxon>
    </lineage>
</organism>
<gene>
    <name evidence="1" type="ORF">KIN_41630</name>
</gene>
<name>A0A6N6JNF1_9RHOB</name>
<dbReference type="EMBL" id="BLJE01000007">
    <property type="protein sequence ID" value="GFE67089.1"/>
    <property type="molecule type" value="Genomic_DNA"/>
</dbReference>
<evidence type="ECO:0000313" key="2">
    <source>
        <dbReference type="Proteomes" id="UP000436822"/>
    </source>
</evidence>
<protein>
    <submittedName>
        <fullName evidence="1">Uncharacterized protein</fullName>
    </submittedName>
</protein>